<evidence type="ECO:0000256" key="13">
    <source>
        <dbReference type="ARBA" id="ARBA00023136"/>
    </source>
</evidence>
<keyword evidence="8 15" id="KW-0256">Endoplasmic reticulum</keyword>
<dbReference type="PROSITE" id="PS00018">
    <property type="entry name" value="EF_HAND_1"/>
    <property type="match status" value="1"/>
</dbReference>
<evidence type="ECO:0000256" key="4">
    <source>
        <dbReference type="ARBA" id="ARBA00022692"/>
    </source>
</evidence>
<dbReference type="InterPro" id="IPR002048">
    <property type="entry name" value="EF_hand_dom"/>
</dbReference>
<dbReference type="GO" id="GO:0006888">
    <property type="term" value="P:endoplasmic reticulum to Golgi vesicle-mediated transport"/>
    <property type="evidence" value="ECO:0007669"/>
    <property type="project" value="TreeGrafter"/>
</dbReference>
<keyword evidence="13 15" id="KW-0472">Membrane</keyword>
<evidence type="ECO:0000256" key="14">
    <source>
        <dbReference type="PROSITE-ProRule" id="PRU00228"/>
    </source>
</evidence>
<dbReference type="GO" id="GO:0006505">
    <property type="term" value="P:GPI anchor metabolic process"/>
    <property type="evidence" value="ECO:0007669"/>
    <property type="project" value="TreeGrafter"/>
</dbReference>
<feature type="domain" description="ZZ-type" evidence="17">
    <location>
        <begin position="121"/>
        <end position="173"/>
    </location>
</feature>
<evidence type="ECO:0000256" key="9">
    <source>
        <dbReference type="ARBA" id="ARBA00022833"/>
    </source>
</evidence>
<feature type="region of interest" description="Disordered" evidence="16">
    <location>
        <begin position="1933"/>
        <end position="1958"/>
    </location>
</feature>
<dbReference type="PROSITE" id="PS50222">
    <property type="entry name" value="EF_HAND_2"/>
    <property type="match status" value="2"/>
</dbReference>
<evidence type="ECO:0000256" key="5">
    <source>
        <dbReference type="ARBA" id="ARBA00022723"/>
    </source>
</evidence>
<feature type="compositionally biased region" description="Basic and acidic residues" evidence="16">
    <location>
        <begin position="863"/>
        <end position="876"/>
    </location>
</feature>
<dbReference type="SMART" id="SM00291">
    <property type="entry name" value="ZnF_ZZ"/>
    <property type="match status" value="1"/>
</dbReference>
<dbReference type="Pfam" id="PF00569">
    <property type="entry name" value="ZZ"/>
    <property type="match status" value="1"/>
</dbReference>
<dbReference type="CDD" id="cd00051">
    <property type="entry name" value="EFh"/>
    <property type="match status" value="1"/>
</dbReference>
<evidence type="ECO:0000256" key="11">
    <source>
        <dbReference type="ARBA" id="ARBA00022927"/>
    </source>
</evidence>
<comment type="function">
    <text evidence="15">Involved in inositol deacylation of GPI-anchored proteins which plays important roles in the quality control and ER-associated degradation of GPI-anchored proteins.</text>
</comment>
<evidence type="ECO:0000256" key="10">
    <source>
        <dbReference type="ARBA" id="ARBA00022837"/>
    </source>
</evidence>
<evidence type="ECO:0000256" key="16">
    <source>
        <dbReference type="SAM" id="MobiDB-lite"/>
    </source>
</evidence>
<sequence>MPDLASSSLVRYRPAVYILAGAAAAASVIYLHSAYQTQISISNNPGLRRSNAVHRQRSRPISEHDDVRIDGQQDLDRVDDAVTDAGVPDDSDPSLEEEGQRMHELMFAISKNRARTEAIVHRGISCDSCNRMPITGIRYRCANCPDFDLCEDCEAQDAHIKTHVFYKIKVPAPWAGKVPQRPWYPGQPWDLPDTLPAWLKQRLIERHPALEGHSARFEGMYQQFACIANSSFAGDPCKLNVAIDRKAFNECFVPQSSSRLRTNLIFDRLFSLFDTNGDNLIDFGEFSMRLSSLLDKQQERMVKDCFRAIDLNDDGHVNRQDCLTFYRAFYDLDRDITLDHFRMVEDGEAAEERVENKAPYDFVHGGRCLSAYFDHYGDDFEMNPRWRMGKMEDAHGDMVPESDPAMILEEPEDEFDRTALETGSWAWSGGRDELYRDLDRMHRNPDIPTNGIRAGRYLNRDPESPDVAMFQLREQIPQPIMAYSNDTGVYLFWKEWPPHATSNATKSVTYVRVDEEEYDSEKTEEELLNLVENTEEGLVRMVAGLRQADAEAKARQRKEPYVASRYQSKLEGGAKEYDLATENPKVSGTGVVDGNSTLGVGSANVDTTSDTRITDRLALGLDFTAADTIRDIVEQSLNEMIDPVFWQDELWHLAFQASAPARQKYAAALEDFRRRIEGLRGQDVHGLDIQKQQDADDVERVVMAFRTQQGKSSFDEVTLGDLRFDSIERVRRHELSPATGAQERMAWPDMTMPQNKPHRIPPRNEPDSEQEKIARFARMIHTLSLLEFAPKGQFEGPFRGLSMERFMERGRATSFSDDRLLRTLVATAVVCGRASMSTISPPTATAKERRRASRSPVSPATGRDGDFKTAEVRDMNGVRPRRSADDSSYPPTANAQSTPALKKPQQEPVDNKFDASDATRRTGHLLRGHLRSPWACSPLTLGATLLAFALVGLIAQSFLGRQLDSKGCAMCYMRPAFAKFADFDTEHTRFAPKYSLYLYREGGIDEDTRVKGVPVLFIPGNAGSYKQVRPLAAEAAYYFHNVFSNDPNAAKAGKRPLDFFSVDFNEDITAFHGQTLLDQAEYLNEAIAYILALYHNPNRSMRDPELPDPSSVVLVGHSMGGVVARTMLTLPNYRANSINTILTLAAPHARAPVSFDADVVYAYERINTYWRDAYSQASASNNPLQHVTLVSIAGGGLDAIVPSDYSTIASLVPPTHGFTVFTSSIPTVWTSMDHLAITWCDQLRKGVIRALYGVIDANHPNQTRPWAHRMSVFKKQLLTGMEDISEKTFSQAAPQTLLTLDDSLDAAIISQGERLILRSMGESRKAKAYLLPIPPHDPTDDKIFTLMTDQKLDEAGEHGQLEVMFCSVFPLHTGQSAQAFPTNMDLSGDGSGQTRLACRNAASDVVLLPASYPSSQHAFDGTKPFSYLQYNLDELLDHQIVAVVDKSTQSNGGWVVAEFASKSDSFVHTDASSSSLLHPGLEVALPSNRTMMTEIKMPSVHSSLLAYKVSIRKQSCSAGAELFSTLLRQHIADPYESKYFVNVQEAEVNLHGVSPYIPPSLGDQGASRGLSLQIWTDPSCNSAAFVSMRLDILGSMGKLWMRYRMVFAAFPLIVVALVLRKQFKLYDQTGIFMSFTESMDQCLRTSVPLLLLGLTLLALSISRTSQALDAAAAATVDDNGVLATATDRIVDYARNDLLLGSQDPFFCFLIPMFGLISIGICIVLNYLVLTITHGCALLHTSLPVSARGSSRFSSTFAVASLRKRVVTVGVLLLLVSTVIPYQFVFIVLCVVQVATCVRALNLARESDVGSSSNFYNYAHSVLLLMLWILPINIPVLVVWIHNLSVHWLTPFSSHHNVLAITPFVMLVEALSTGNMVPRVTTWFRQLTALLLFGLAVYAGVYGVTYAYRLHWIANVLSAWLVGAHLWGYYSTSKTTNKPAKDSADAEKRESGLDTKKRP</sequence>
<dbReference type="GO" id="GO:0015031">
    <property type="term" value="P:protein transport"/>
    <property type="evidence" value="ECO:0007669"/>
    <property type="project" value="UniProtKB-KW"/>
</dbReference>
<dbReference type="Gene3D" id="3.40.50.1820">
    <property type="entry name" value="alpha/beta hydrolase"/>
    <property type="match status" value="1"/>
</dbReference>
<feature type="transmembrane region" description="Helical" evidence="15">
    <location>
        <begin position="1882"/>
        <end position="1903"/>
    </location>
</feature>
<dbReference type="FunFam" id="3.40.50.1820:FF:000056">
    <property type="entry name" value="GPI inositol-deacylase"/>
    <property type="match status" value="1"/>
</dbReference>
<comment type="similarity">
    <text evidence="2 15">Belongs to the GPI inositol-deacylase family.</text>
</comment>
<dbReference type="PANTHER" id="PTHR15495:SF7">
    <property type="entry name" value="GPI INOSITOL-DEACYLASE"/>
    <property type="match status" value="1"/>
</dbReference>
<dbReference type="InterPro" id="IPR039529">
    <property type="entry name" value="PGAP1/BST1"/>
</dbReference>
<feature type="region of interest" description="Disordered" evidence="16">
    <location>
        <begin position="837"/>
        <end position="917"/>
    </location>
</feature>
<feature type="domain" description="EF-hand" evidence="18">
    <location>
        <begin position="261"/>
        <end position="296"/>
    </location>
</feature>
<dbReference type="Pfam" id="PF25141">
    <property type="entry name" value="PGAP1_2nd"/>
    <property type="match status" value="1"/>
</dbReference>
<keyword evidence="11 15" id="KW-0653">Protein transport</keyword>
<dbReference type="Gene3D" id="1.10.238.10">
    <property type="entry name" value="EF-hand"/>
    <property type="match status" value="1"/>
</dbReference>
<dbReference type="PROSITE" id="PS01357">
    <property type="entry name" value="ZF_ZZ_1"/>
    <property type="match status" value="1"/>
</dbReference>
<comment type="caution">
    <text evidence="19">The sequence shown here is derived from an EMBL/GenBank/DDBJ whole genome shotgun (WGS) entry which is preliminary data.</text>
</comment>
<feature type="transmembrane region" description="Helical" evidence="15">
    <location>
        <begin position="15"/>
        <end position="35"/>
    </location>
</feature>
<keyword evidence="5" id="KW-0479">Metal-binding</keyword>
<dbReference type="EMBL" id="VIBQ01000009">
    <property type="protein sequence ID" value="KAB8337190.1"/>
    <property type="molecule type" value="Genomic_DNA"/>
</dbReference>
<dbReference type="GO" id="GO:0008270">
    <property type="term" value="F:zinc ion binding"/>
    <property type="evidence" value="ECO:0007669"/>
    <property type="project" value="UniProtKB-KW"/>
</dbReference>
<evidence type="ECO:0000313" key="19">
    <source>
        <dbReference type="EMBL" id="KAB8337190.1"/>
    </source>
</evidence>
<dbReference type="InterPro" id="IPR056824">
    <property type="entry name" value="PGAP1_TMD"/>
</dbReference>
<evidence type="ECO:0000259" key="17">
    <source>
        <dbReference type="PROSITE" id="PS50135"/>
    </source>
</evidence>
<evidence type="ECO:0000256" key="12">
    <source>
        <dbReference type="ARBA" id="ARBA00022989"/>
    </source>
</evidence>
<dbReference type="Pfam" id="PF07819">
    <property type="entry name" value="PGAP1"/>
    <property type="match status" value="1"/>
</dbReference>
<keyword evidence="20" id="KW-1185">Reference proteome</keyword>
<dbReference type="PROSITE" id="PS50135">
    <property type="entry name" value="ZF_ZZ_2"/>
    <property type="match status" value="1"/>
</dbReference>
<dbReference type="InterPro" id="IPR029058">
    <property type="entry name" value="AB_hydrolase_fold"/>
</dbReference>
<dbReference type="PANTHER" id="PTHR15495">
    <property type="entry name" value="NEGATIVE REGULATOR OF VESICLE FORMATION-RELATED"/>
    <property type="match status" value="1"/>
</dbReference>
<feature type="transmembrane region" description="Helical" evidence="15">
    <location>
        <begin position="1821"/>
        <end position="1841"/>
    </location>
</feature>
<dbReference type="SUPFAM" id="SSF57850">
    <property type="entry name" value="RING/U-box"/>
    <property type="match status" value="1"/>
</dbReference>
<evidence type="ECO:0000256" key="7">
    <source>
        <dbReference type="ARBA" id="ARBA00022801"/>
    </source>
</evidence>
<dbReference type="CDD" id="cd02340">
    <property type="entry name" value="ZZ_NBR1_like"/>
    <property type="match status" value="1"/>
</dbReference>
<evidence type="ECO:0000256" key="8">
    <source>
        <dbReference type="ARBA" id="ARBA00022824"/>
    </source>
</evidence>
<feature type="region of interest" description="Disordered" evidence="16">
    <location>
        <begin position="55"/>
        <end position="74"/>
    </location>
</feature>
<accession>A0A5N6KQ53</accession>
<dbReference type="Proteomes" id="UP000327013">
    <property type="component" value="Unassembled WGS sequence"/>
</dbReference>
<feature type="transmembrane region" description="Helical" evidence="15">
    <location>
        <begin position="1605"/>
        <end position="1623"/>
    </location>
</feature>
<dbReference type="GO" id="GO:0005789">
    <property type="term" value="C:endoplasmic reticulum membrane"/>
    <property type="evidence" value="ECO:0007669"/>
    <property type="project" value="UniProtKB-SubCell"/>
</dbReference>
<reference evidence="19 20" key="1">
    <citation type="submission" date="2019-06" db="EMBL/GenBank/DDBJ databases">
        <title>A chromosomal-level reference genome of Carpinus fangiana (Coryloideae, Betulaceae).</title>
        <authorList>
            <person name="Yang X."/>
            <person name="Wang Z."/>
            <person name="Zhang L."/>
            <person name="Hao G."/>
            <person name="Liu J."/>
            <person name="Yang Y."/>
        </authorList>
    </citation>
    <scope>NUCLEOTIDE SEQUENCE [LARGE SCALE GENOMIC DNA]</scope>
    <source>
        <strain evidence="19">Cfa_2016G</strain>
        <tissue evidence="19">Leaf</tissue>
    </source>
</reference>
<evidence type="ECO:0000256" key="2">
    <source>
        <dbReference type="ARBA" id="ARBA00006931"/>
    </source>
</evidence>
<feature type="compositionally biased region" description="Basic and acidic residues" evidence="16">
    <location>
        <begin position="1938"/>
        <end position="1958"/>
    </location>
</feature>
<evidence type="ECO:0000256" key="6">
    <source>
        <dbReference type="ARBA" id="ARBA00022771"/>
    </source>
</evidence>
<name>A0A5N6KQ53_9ROSI</name>
<organism evidence="19 20">
    <name type="scientific">Carpinus fangiana</name>
    <dbReference type="NCBI Taxonomy" id="176857"/>
    <lineage>
        <taxon>Eukaryota</taxon>
        <taxon>Viridiplantae</taxon>
        <taxon>Streptophyta</taxon>
        <taxon>Embryophyta</taxon>
        <taxon>Tracheophyta</taxon>
        <taxon>Spermatophyta</taxon>
        <taxon>Magnoliopsida</taxon>
        <taxon>eudicotyledons</taxon>
        <taxon>Gunneridae</taxon>
        <taxon>Pentapetalae</taxon>
        <taxon>rosids</taxon>
        <taxon>fabids</taxon>
        <taxon>Fagales</taxon>
        <taxon>Betulaceae</taxon>
        <taxon>Carpinus</taxon>
    </lineage>
</organism>
<dbReference type="InterPro" id="IPR011992">
    <property type="entry name" value="EF-hand-dom_pair"/>
</dbReference>
<dbReference type="Gene3D" id="3.30.60.90">
    <property type="match status" value="1"/>
</dbReference>
<dbReference type="GO" id="GO:0005509">
    <property type="term" value="F:calcium ion binding"/>
    <property type="evidence" value="ECO:0007669"/>
    <property type="project" value="InterPro"/>
</dbReference>
<dbReference type="Pfam" id="PF13202">
    <property type="entry name" value="EF-hand_5"/>
    <property type="match status" value="2"/>
</dbReference>
<dbReference type="InterPro" id="IPR043145">
    <property type="entry name" value="Znf_ZZ_sf"/>
</dbReference>
<dbReference type="SMART" id="SM00054">
    <property type="entry name" value="EFh"/>
    <property type="match status" value="2"/>
</dbReference>
<protein>
    <recommendedName>
        <fullName evidence="15">GPI inositol-deacylase</fullName>
        <ecNumber evidence="15">3.1.-.-</ecNumber>
    </recommendedName>
</protein>
<evidence type="ECO:0000256" key="15">
    <source>
        <dbReference type="RuleBase" id="RU365011"/>
    </source>
</evidence>
<evidence type="ECO:0000256" key="1">
    <source>
        <dbReference type="ARBA" id="ARBA00004477"/>
    </source>
</evidence>
<dbReference type="OrthoDB" id="348976at2759"/>
<dbReference type="GO" id="GO:0050185">
    <property type="term" value="F:phosphatidylinositol deacylase activity"/>
    <property type="evidence" value="ECO:0007669"/>
    <property type="project" value="TreeGrafter"/>
</dbReference>
<keyword evidence="10" id="KW-0106">Calcium</keyword>
<feature type="transmembrane region" description="Helical" evidence="15">
    <location>
        <begin position="1705"/>
        <end position="1728"/>
    </location>
</feature>
<keyword evidence="12 15" id="KW-1133">Transmembrane helix</keyword>
<evidence type="ECO:0000313" key="20">
    <source>
        <dbReference type="Proteomes" id="UP000327013"/>
    </source>
</evidence>
<keyword evidence="4 15" id="KW-0812">Transmembrane</keyword>
<feature type="compositionally biased region" description="Basic and acidic residues" evidence="16">
    <location>
        <begin position="60"/>
        <end position="74"/>
    </location>
</feature>
<feature type="domain" description="EF-hand" evidence="18">
    <location>
        <begin position="297"/>
        <end position="332"/>
    </location>
</feature>
<keyword evidence="7 15" id="KW-0378">Hydrolase</keyword>
<dbReference type="SUPFAM" id="SSF53474">
    <property type="entry name" value="alpha/beta-Hydrolases"/>
    <property type="match status" value="1"/>
</dbReference>
<feature type="compositionally biased region" description="Polar residues" evidence="16">
    <location>
        <begin position="889"/>
        <end position="899"/>
    </location>
</feature>
<keyword evidence="3 15" id="KW-0813">Transport</keyword>
<dbReference type="InterPro" id="IPR018247">
    <property type="entry name" value="EF_Hand_1_Ca_BS"/>
</dbReference>
<proteinExistence type="inferred from homology"/>
<gene>
    <name evidence="19" type="ORF">FH972_021493</name>
</gene>
<evidence type="ECO:0000259" key="18">
    <source>
        <dbReference type="PROSITE" id="PS50222"/>
    </source>
</evidence>
<keyword evidence="9" id="KW-0862">Zinc</keyword>
<evidence type="ECO:0000256" key="3">
    <source>
        <dbReference type="ARBA" id="ARBA00022448"/>
    </source>
</evidence>
<keyword evidence="6 14" id="KW-0863">Zinc-finger</keyword>
<feature type="transmembrane region" description="Helical" evidence="15">
    <location>
        <begin position="1853"/>
        <end position="1870"/>
    </location>
</feature>
<dbReference type="SUPFAM" id="SSF47473">
    <property type="entry name" value="EF-hand"/>
    <property type="match status" value="1"/>
</dbReference>
<dbReference type="Pfam" id="PF25140">
    <property type="entry name" value="PGAP1_TMD"/>
    <property type="match status" value="1"/>
</dbReference>
<dbReference type="InterPro" id="IPR012908">
    <property type="entry name" value="PGAP1-ab_dom-like"/>
</dbReference>
<comment type="subcellular location">
    <subcellularLocation>
        <location evidence="1">Endoplasmic reticulum membrane</location>
        <topology evidence="1">Multi-pass membrane protein</topology>
    </subcellularLocation>
</comment>
<dbReference type="InterPro" id="IPR000433">
    <property type="entry name" value="Znf_ZZ"/>
</dbReference>
<feature type="transmembrane region" description="Helical" evidence="15">
    <location>
        <begin position="1909"/>
        <end position="1929"/>
    </location>
</feature>
<dbReference type="EC" id="3.1.-.-" evidence="15"/>